<evidence type="ECO:0000256" key="1">
    <source>
        <dbReference type="SAM" id="MobiDB-lite"/>
    </source>
</evidence>
<dbReference type="Pfam" id="PF13649">
    <property type="entry name" value="Methyltransf_25"/>
    <property type="match status" value="1"/>
</dbReference>
<organism evidence="3 4">
    <name type="scientific">Gigaspora margarita</name>
    <dbReference type="NCBI Taxonomy" id="4874"/>
    <lineage>
        <taxon>Eukaryota</taxon>
        <taxon>Fungi</taxon>
        <taxon>Fungi incertae sedis</taxon>
        <taxon>Mucoromycota</taxon>
        <taxon>Glomeromycotina</taxon>
        <taxon>Glomeromycetes</taxon>
        <taxon>Diversisporales</taxon>
        <taxon>Gigasporaceae</taxon>
        <taxon>Gigaspora</taxon>
    </lineage>
</organism>
<evidence type="ECO:0000259" key="2">
    <source>
        <dbReference type="Pfam" id="PF13649"/>
    </source>
</evidence>
<accession>A0ABN7VPV4</accession>
<evidence type="ECO:0000313" key="4">
    <source>
        <dbReference type="Proteomes" id="UP000789901"/>
    </source>
</evidence>
<feature type="region of interest" description="Disordered" evidence="1">
    <location>
        <begin position="1"/>
        <end position="21"/>
    </location>
</feature>
<proteinExistence type="predicted"/>
<dbReference type="InterPro" id="IPR029063">
    <property type="entry name" value="SAM-dependent_MTases_sf"/>
</dbReference>
<gene>
    <name evidence="3" type="ORF">GMARGA_LOCUS21266</name>
</gene>
<dbReference type="InterPro" id="IPR041698">
    <property type="entry name" value="Methyltransf_25"/>
</dbReference>
<dbReference type="SUPFAM" id="SSF53335">
    <property type="entry name" value="S-adenosyl-L-methionine-dependent methyltransferases"/>
    <property type="match status" value="1"/>
</dbReference>
<dbReference type="CDD" id="cd02440">
    <property type="entry name" value="AdoMet_MTases"/>
    <property type="match status" value="1"/>
</dbReference>
<dbReference type="EMBL" id="CAJVQB010019451">
    <property type="protein sequence ID" value="CAG8791200.1"/>
    <property type="molecule type" value="Genomic_DNA"/>
</dbReference>
<feature type="domain" description="Methyltransferase" evidence="2">
    <location>
        <begin position="60"/>
        <end position="145"/>
    </location>
</feature>
<dbReference type="Proteomes" id="UP000789901">
    <property type="component" value="Unassembled WGS sequence"/>
</dbReference>
<keyword evidence="4" id="KW-1185">Reference proteome</keyword>
<reference evidence="3 4" key="1">
    <citation type="submission" date="2021-06" db="EMBL/GenBank/DDBJ databases">
        <authorList>
            <person name="Kallberg Y."/>
            <person name="Tangrot J."/>
            <person name="Rosling A."/>
        </authorList>
    </citation>
    <scope>NUCLEOTIDE SEQUENCE [LARGE SCALE GENOMIC DNA]</scope>
    <source>
        <strain evidence="3 4">120-4 pot B 10/14</strain>
    </source>
</reference>
<dbReference type="Gene3D" id="3.40.50.150">
    <property type="entry name" value="Vaccinia Virus protein VP39"/>
    <property type="match status" value="1"/>
</dbReference>
<comment type="caution">
    <text evidence="3">The sequence shown here is derived from an EMBL/GenBank/DDBJ whole genome shotgun (WGS) entry which is preliminary data.</text>
</comment>
<evidence type="ECO:0000313" key="3">
    <source>
        <dbReference type="EMBL" id="CAG8791200.1"/>
    </source>
</evidence>
<sequence length="279" mass="32508">MSHHSRIENHESTDKNDFRFPIENENSNDSRFYLHNVYEQAFNGNVGAPVHEKLQSGAKVLEFGCEIGIWSTEVAAEYPNTKFYAIDSFPNLPDSIDNITFIECDTIKKIPFPDNEFDYVSFKEKALTMEKDAFQKVLSEIIRAVYTYKKNHAHGPAFTRLFNAWESWLKTYNVDYDIMMNFENYLQETGKTEYISHKVVEFQTGSESGHAFGEFMLEQLVFFFRNTKDHMAPFMNISFEEFDNLMNNIESELNVKDSQLTIRCKQVLARKKSAHSEGK</sequence>
<name>A0ABN7VPV4_GIGMA</name>
<protein>
    <submittedName>
        <fullName evidence="3">11560_t:CDS:1</fullName>
    </submittedName>
</protein>